<gene>
    <name evidence="3" type="ORF">J0X13_05150</name>
</gene>
<dbReference type="Proteomes" id="UP000664163">
    <property type="component" value="Unassembled WGS sequence"/>
</dbReference>
<comment type="caution">
    <text evidence="3">The sequence shown here is derived from an EMBL/GenBank/DDBJ whole genome shotgun (WGS) entry which is preliminary data.</text>
</comment>
<sequence length="386" mass="45135">MQSKPPERLTTILLLDGENYHLMAVLQCLSRVKNIRLVVISDKPTSSMRYSRFVWKYIHCPMDAKSWVNKVNGCIERYQIDVVMPISEDTLEGLLLNRNKLHVENKILVPDTLKQLNTIRDKRLLALHLSDIGITPPKFWAPTKNCPNESKNLMKHYPVLAKPAITSGGGLGILKIKNEEELDDFLSKHDSGKDYLIQEFIEGHDLGCNVICRDGEVMAYTIQVGNMFLKKAYTPQVGLDIVHNEKVIKIVRDLMKSLRWNGVANVDMRYDNLTGQYYVLEVNPRYWLTLLASCMSGINFPWLYCRIVLDDKFQLPDYKEIEYWNLKRLPYRLKKEPLLLFRWKYLWNNTPFSYLINDPIMTVYHYSWTLKNIIVSLSKRVFNRQA</sequence>
<dbReference type="Gene3D" id="3.30.470.20">
    <property type="entry name" value="ATP-grasp fold, B domain"/>
    <property type="match status" value="1"/>
</dbReference>
<evidence type="ECO:0000313" key="4">
    <source>
        <dbReference type="Proteomes" id="UP000664163"/>
    </source>
</evidence>
<dbReference type="Pfam" id="PF02655">
    <property type="entry name" value="ATP-grasp_3"/>
    <property type="match status" value="1"/>
</dbReference>
<dbReference type="InterPro" id="IPR003806">
    <property type="entry name" value="ATP-grasp_PylC-type"/>
</dbReference>
<dbReference type="RefSeq" id="WP_207070367.1">
    <property type="nucleotide sequence ID" value="NZ_JAFLND010000001.1"/>
</dbReference>
<dbReference type="InterPro" id="IPR013815">
    <property type="entry name" value="ATP_grasp_subdomain_1"/>
</dbReference>
<reference evidence="3 4" key="1">
    <citation type="submission" date="2021-03" db="EMBL/GenBank/DDBJ databases">
        <title>Muricauda sp. CAU 1631 isolated from Incheon.</title>
        <authorList>
            <person name="Kim W."/>
        </authorList>
    </citation>
    <scope>NUCLEOTIDE SEQUENCE [LARGE SCALE GENOMIC DNA]</scope>
    <source>
        <strain evidence="3 4">CAU 1631</strain>
    </source>
</reference>
<dbReference type="PANTHER" id="PTHR23132">
    <property type="entry name" value="D-ALANINE--D-ALANINE LIGASE"/>
    <property type="match status" value="1"/>
</dbReference>
<protein>
    <submittedName>
        <fullName evidence="3">ATP-grasp domain-containing protein</fullName>
    </submittedName>
</protein>
<keyword evidence="4" id="KW-1185">Reference proteome</keyword>
<keyword evidence="1" id="KW-0547">Nucleotide-binding</keyword>
<dbReference type="InterPro" id="IPR011761">
    <property type="entry name" value="ATP-grasp"/>
</dbReference>
<dbReference type="EMBL" id="JAFLND010000001">
    <property type="protein sequence ID" value="MBO0329924.1"/>
    <property type="molecule type" value="Genomic_DNA"/>
</dbReference>
<feature type="domain" description="ATP-grasp" evidence="2">
    <location>
        <begin position="126"/>
        <end position="309"/>
    </location>
</feature>
<dbReference type="Gene3D" id="3.30.1490.20">
    <property type="entry name" value="ATP-grasp fold, A domain"/>
    <property type="match status" value="1"/>
</dbReference>
<accession>A0ABS3EUJ6</accession>
<name>A0ABS3EUJ6_9FLAO</name>
<keyword evidence="1" id="KW-0067">ATP-binding</keyword>
<proteinExistence type="predicted"/>
<evidence type="ECO:0000313" key="3">
    <source>
        <dbReference type="EMBL" id="MBO0329924.1"/>
    </source>
</evidence>
<dbReference type="SUPFAM" id="SSF56059">
    <property type="entry name" value="Glutathione synthetase ATP-binding domain-like"/>
    <property type="match status" value="1"/>
</dbReference>
<dbReference type="PROSITE" id="PS50975">
    <property type="entry name" value="ATP_GRASP"/>
    <property type="match status" value="1"/>
</dbReference>
<evidence type="ECO:0000256" key="1">
    <source>
        <dbReference type="PROSITE-ProRule" id="PRU00409"/>
    </source>
</evidence>
<organism evidence="3 4">
    <name type="scientific">[Muricauda] lutisoli</name>
    <dbReference type="NCBI Taxonomy" id="2816035"/>
    <lineage>
        <taxon>Bacteria</taxon>
        <taxon>Pseudomonadati</taxon>
        <taxon>Bacteroidota</taxon>
        <taxon>Flavobacteriia</taxon>
        <taxon>Flavobacteriales</taxon>
        <taxon>Flavobacteriaceae</taxon>
        <taxon>Allomuricauda</taxon>
    </lineage>
</organism>
<evidence type="ECO:0000259" key="2">
    <source>
        <dbReference type="PROSITE" id="PS50975"/>
    </source>
</evidence>
<dbReference type="PANTHER" id="PTHR23132:SF14">
    <property type="entry name" value="ATP-GRASP DOMAIN-CONTAINING PROTEIN"/>
    <property type="match status" value="1"/>
</dbReference>